<gene>
    <name evidence="1" type="ORF">ACED35_12290</name>
</gene>
<comment type="caution">
    <text evidence="1">The sequence shown here is derived from an EMBL/GenBank/DDBJ whole genome shotgun (WGS) entry which is preliminary data.</text>
</comment>
<organism evidence="1 2">
    <name type="scientific">Enterovibrio norvegicus</name>
    <dbReference type="NCBI Taxonomy" id="188144"/>
    <lineage>
        <taxon>Bacteria</taxon>
        <taxon>Pseudomonadati</taxon>
        <taxon>Pseudomonadota</taxon>
        <taxon>Gammaproteobacteria</taxon>
        <taxon>Vibrionales</taxon>
        <taxon>Vibrionaceae</taxon>
        <taxon>Enterovibrio</taxon>
    </lineage>
</organism>
<dbReference type="EMBL" id="JBGONM010000026">
    <property type="protein sequence ID" value="MEZ8081898.1"/>
    <property type="molecule type" value="Genomic_DNA"/>
</dbReference>
<keyword evidence="2" id="KW-1185">Reference proteome</keyword>
<name>A0ABV4L4H9_9GAMM</name>
<sequence length="110" mass="12560">MRHYTPSHLEINAMSHELSQHGYDSYLRHMKARTSLKTDDIVRMMVKAAGLTAIQVRKWKKDGIANKACAKAQCKLAERQGVCFGVHMLLPTKAVCQQWLAHDRHNFSGR</sequence>
<dbReference type="Proteomes" id="UP001569154">
    <property type="component" value="Unassembled WGS sequence"/>
</dbReference>
<accession>A0ABV4L4H9</accession>
<protein>
    <submittedName>
        <fullName evidence="1">Uncharacterized protein</fullName>
    </submittedName>
</protein>
<proteinExistence type="predicted"/>
<dbReference type="RefSeq" id="WP_017013573.1">
    <property type="nucleotide sequence ID" value="NZ_AJYG02000047.1"/>
</dbReference>
<evidence type="ECO:0000313" key="1">
    <source>
        <dbReference type="EMBL" id="MEZ8081898.1"/>
    </source>
</evidence>
<evidence type="ECO:0000313" key="2">
    <source>
        <dbReference type="Proteomes" id="UP001569154"/>
    </source>
</evidence>
<reference evidence="1 2" key="1">
    <citation type="submission" date="2024-06" db="EMBL/GenBank/DDBJ databases">
        <authorList>
            <person name="Steensen K."/>
            <person name="Seneca J."/>
            <person name="Bartlau N."/>
            <person name="Yu A.X."/>
            <person name="Polz M.F."/>
        </authorList>
    </citation>
    <scope>NUCLEOTIDE SEQUENCE [LARGE SCALE GENOMIC DNA]</scope>
    <source>
        <strain evidence="1 2">1F260</strain>
    </source>
</reference>